<keyword evidence="1" id="KW-0732">Signal</keyword>
<gene>
    <name evidence="2" type="ORF">FB45DRAFT_243249</name>
</gene>
<organism evidence="2 3">
    <name type="scientific">Roridomyces roridus</name>
    <dbReference type="NCBI Taxonomy" id="1738132"/>
    <lineage>
        <taxon>Eukaryota</taxon>
        <taxon>Fungi</taxon>
        <taxon>Dikarya</taxon>
        <taxon>Basidiomycota</taxon>
        <taxon>Agaricomycotina</taxon>
        <taxon>Agaricomycetes</taxon>
        <taxon>Agaricomycetidae</taxon>
        <taxon>Agaricales</taxon>
        <taxon>Marasmiineae</taxon>
        <taxon>Mycenaceae</taxon>
        <taxon>Roridomyces</taxon>
    </lineage>
</organism>
<feature type="chain" id="PRO_5041973564" description="DUF4189 domain-containing protein" evidence="1">
    <location>
        <begin position="21"/>
        <end position="151"/>
    </location>
</feature>
<proteinExistence type="predicted"/>
<dbReference type="AlphaFoldDB" id="A0AAD7FED3"/>
<dbReference type="EMBL" id="JARKIF010000024">
    <property type="protein sequence ID" value="KAJ7615381.1"/>
    <property type="molecule type" value="Genomic_DNA"/>
</dbReference>
<comment type="caution">
    <text evidence="2">The sequence shown here is derived from an EMBL/GenBank/DDBJ whole genome shotgun (WGS) entry which is preliminary data.</text>
</comment>
<accession>A0AAD7FED3</accession>
<evidence type="ECO:0000313" key="2">
    <source>
        <dbReference type="EMBL" id="KAJ7615381.1"/>
    </source>
</evidence>
<evidence type="ECO:0000256" key="1">
    <source>
        <dbReference type="SAM" id="SignalP"/>
    </source>
</evidence>
<name>A0AAD7FED3_9AGAR</name>
<feature type="signal peptide" evidence="1">
    <location>
        <begin position="1"/>
        <end position="20"/>
    </location>
</feature>
<protein>
    <recommendedName>
        <fullName evidence="4">DUF4189 domain-containing protein</fullName>
    </recommendedName>
</protein>
<evidence type="ECO:0000313" key="3">
    <source>
        <dbReference type="Proteomes" id="UP001221142"/>
    </source>
</evidence>
<sequence>MRSQAFLLLLTASASVTVFGSPICASTDKAGSPLVGSSAITDGSFAECDYKGAGPCQFFAADGAFSSGSSDCPAGINAGANNAPAPAVITHPVTFVPVPSGLTLGAQASQAPAVAAADNASTAPNNAAGQTRAAPVLLVLVAVVAGFVGVL</sequence>
<dbReference type="Proteomes" id="UP001221142">
    <property type="component" value="Unassembled WGS sequence"/>
</dbReference>
<keyword evidence="3" id="KW-1185">Reference proteome</keyword>
<reference evidence="2" key="1">
    <citation type="submission" date="2023-03" db="EMBL/GenBank/DDBJ databases">
        <title>Massive genome expansion in bonnet fungi (Mycena s.s.) driven by repeated elements and novel gene families across ecological guilds.</title>
        <authorList>
            <consortium name="Lawrence Berkeley National Laboratory"/>
            <person name="Harder C.B."/>
            <person name="Miyauchi S."/>
            <person name="Viragh M."/>
            <person name="Kuo A."/>
            <person name="Thoen E."/>
            <person name="Andreopoulos B."/>
            <person name="Lu D."/>
            <person name="Skrede I."/>
            <person name="Drula E."/>
            <person name="Henrissat B."/>
            <person name="Morin E."/>
            <person name="Kohler A."/>
            <person name="Barry K."/>
            <person name="LaButti K."/>
            <person name="Morin E."/>
            <person name="Salamov A."/>
            <person name="Lipzen A."/>
            <person name="Mereny Z."/>
            <person name="Hegedus B."/>
            <person name="Baldrian P."/>
            <person name="Stursova M."/>
            <person name="Weitz H."/>
            <person name="Taylor A."/>
            <person name="Grigoriev I.V."/>
            <person name="Nagy L.G."/>
            <person name="Martin F."/>
            <person name="Kauserud H."/>
        </authorList>
    </citation>
    <scope>NUCLEOTIDE SEQUENCE</scope>
    <source>
        <strain evidence="2">9284</strain>
    </source>
</reference>
<evidence type="ECO:0008006" key="4">
    <source>
        <dbReference type="Google" id="ProtNLM"/>
    </source>
</evidence>